<dbReference type="AlphaFoldDB" id="A0A9N9P3B2"/>
<evidence type="ECO:0000256" key="1">
    <source>
        <dbReference type="ARBA" id="ARBA00004904"/>
    </source>
</evidence>
<dbReference type="Pfam" id="PF00926">
    <property type="entry name" value="DHBP_synthase"/>
    <property type="match status" value="1"/>
</dbReference>
<reference evidence="5" key="1">
    <citation type="submission" date="2021-06" db="EMBL/GenBank/DDBJ databases">
        <authorList>
            <person name="Kallberg Y."/>
            <person name="Tangrot J."/>
            <person name="Rosling A."/>
        </authorList>
    </citation>
    <scope>NUCLEOTIDE SEQUENCE</scope>
    <source>
        <strain evidence="5">CL551</strain>
    </source>
</reference>
<dbReference type="GO" id="GO:0008686">
    <property type="term" value="F:3,4-dihydroxy-2-butanone-4-phosphate synthase activity"/>
    <property type="evidence" value="ECO:0007669"/>
    <property type="project" value="UniProtKB-EC"/>
</dbReference>
<dbReference type="GO" id="GO:0005829">
    <property type="term" value="C:cytosol"/>
    <property type="evidence" value="ECO:0007669"/>
    <property type="project" value="TreeGrafter"/>
</dbReference>
<sequence length="76" mass="8344">YTEGGVLRRTGHTEASVDLCKLSGLQPVGVICELVKDDGSMARRDDCRAFADKHGLKLITIADIIKYRLDKGLLNI</sequence>
<dbReference type="GO" id="GO:0046872">
    <property type="term" value="F:metal ion binding"/>
    <property type="evidence" value="ECO:0007669"/>
    <property type="project" value="UniProtKB-KW"/>
</dbReference>
<comment type="caution">
    <text evidence="5">The sequence shown here is derived from an EMBL/GenBank/DDBJ whole genome shotgun (WGS) entry which is preliminary data.</text>
</comment>
<evidence type="ECO:0000256" key="4">
    <source>
        <dbReference type="ARBA" id="ARBA00022723"/>
    </source>
</evidence>
<protein>
    <recommendedName>
        <fullName evidence="2">3,4-dihydroxy-2-butanone-4-phosphate synthase</fullName>
        <ecNumber evidence="2">4.1.99.12</ecNumber>
    </recommendedName>
</protein>
<evidence type="ECO:0000256" key="2">
    <source>
        <dbReference type="ARBA" id="ARBA00012153"/>
    </source>
</evidence>
<dbReference type="InterPro" id="IPR000422">
    <property type="entry name" value="DHBP_synthase_RibB"/>
</dbReference>
<dbReference type="PANTHER" id="PTHR21327">
    <property type="entry name" value="GTP CYCLOHYDROLASE II-RELATED"/>
    <property type="match status" value="1"/>
</dbReference>
<evidence type="ECO:0000313" key="6">
    <source>
        <dbReference type="Proteomes" id="UP000789342"/>
    </source>
</evidence>
<evidence type="ECO:0000313" key="5">
    <source>
        <dbReference type="EMBL" id="CAG8787772.1"/>
    </source>
</evidence>
<dbReference type="Gene3D" id="3.90.870.10">
    <property type="entry name" value="DHBP synthase"/>
    <property type="match status" value="1"/>
</dbReference>
<dbReference type="GO" id="GO:0005758">
    <property type="term" value="C:mitochondrial intermembrane space"/>
    <property type="evidence" value="ECO:0007669"/>
    <property type="project" value="TreeGrafter"/>
</dbReference>
<dbReference type="SUPFAM" id="SSF55821">
    <property type="entry name" value="YrdC/RibB"/>
    <property type="match status" value="1"/>
</dbReference>
<feature type="non-terminal residue" evidence="5">
    <location>
        <position position="76"/>
    </location>
</feature>
<dbReference type="GO" id="GO:0009231">
    <property type="term" value="P:riboflavin biosynthetic process"/>
    <property type="evidence" value="ECO:0007669"/>
    <property type="project" value="UniProtKB-KW"/>
</dbReference>
<dbReference type="Proteomes" id="UP000789342">
    <property type="component" value="Unassembled WGS sequence"/>
</dbReference>
<dbReference type="InterPro" id="IPR017945">
    <property type="entry name" value="DHBP_synth_RibB-like_a/b_dom"/>
</dbReference>
<dbReference type="PANTHER" id="PTHR21327:SF18">
    <property type="entry name" value="3,4-DIHYDROXY-2-BUTANONE 4-PHOSPHATE SYNTHASE"/>
    <property type="match status" value="1"/>
</dbReference>
<accession>A0A9N9P3B2</accession>
<keyword evidence="3" id="KW-0686">Riboflavin biosynthesis</keyword>
<dbReference type="EC" id="4.1.99.12" evidence="2"/>
<organism evidence="5 6">
    <name type="scientific">Acaulospora morrowiae</name>
    <dbReference type="NCBI Taxonomy" id="94023"/>
    <lineage>
        <taxon>Eukaryota</taxon>
        <taxon>Fungi</taxon>
        <taxon>Fungi incertae sedis</taxon>
        <taxon>Mucoromycota</taxon>
        <taxon>Glomeromycotina</taxon>
        <taxon>Glomeromycetes</taxon>
        <taxon>Diversisporales</taxon>
        <taxon>Acaulosporaceae</taxon>
        <taxon>Acaulospora</taxon>
    </lineage>
</organism>
<gene>
    <name evidence="5" type="ORF">AMORRO_LOCUS17879</name>
</gene>
<keyword evidence="4" id="KW-0479">Metal-binding</keyword>
<comment type="pathway">
    <text evidence="1">Cofactor biosynthesis; riboflavin biosynthesis; 2-hydroxy-3-oxobutyl phosphate from D-ribulose 5-phosphate: step 1/1.</text>
</comment>
<dbReference type="EMBL" id="CAJVPV010058347">
    <property type="protein sequence ID" value="CAG8787772.1"/>
    <property type="molecule type" value="Genomic_DNA"/>
</dbReference>
<dbReference type="OrthoDB" id="60371at2759"/>
<keyword evidence="6" id="KW-1185">Reference proteome</keyword>
<name>A0A9N9P3B2_9GLOM</name>
<evidence type="ECO:0000256" key="3">
    <source>
        <dbReference type="ARBA" id="ARBA00022619"/>
    </source>
</evidence>
<proteinExistence type="predicted"/>